<gene>
    <name evidence="1" type="ORF">PAXRUDRAFT_767458</name>
</gene>
<accession>A0A0D0EB26</accession>
<dbReference type="HOGENOM" id="CLU_031758_1_0_1"/>
<dbReference type="Gene3D" id="3.20.20.140">
    <property type="entry name" value="Metal-dependent hydrolases"/>
    <property type="match status" value="1"/>
</dbReference>
<dbReference type="InParanoid" id="A0A0D0EB26"/>
<name>A0A0D0EB26_9AGAM</name>
<dbReference type="InterPro" id="IPR052349">
    <property type="entry name" value="Metallo-hydrolase_Enzymes"/>
</dbReference>
<sequence length="307" mass="34150">MRAHVEIDTAVGSVCLDTGQRLKSEWEGVWNIQISVFAQEALYMSPGAETPEENFELLKSTLTREGISVVGSAPWVGPSRELAHKNMAHILKLAQDYNLHADFHLDYNLDMNAKPMVWKILRQMREVGWTKASAGNRRVTIGHATRRGMFSAEERSALRKQLGELPSEIVAFPQSNMYMMGRRSPDGSRSVPLAGRTLDAGRIWRDHGIHIALSVNNVENALTPQGYFDPLTLACLGVRLFQIELSWNGGFHPYTDVSVYQRSVSTTPKETIGIVDESDNLTKSADSRLVPRVGGPADSVVVHEVKR</sequence>
<dbReference type="PANTHER" id="PTHR32027:SF0">
    <property type="entry name" value="CYTOSINE DEAMINASE"/>
    <property type="match status" value="1"/>
</dbReference>
<evidence type="ECO:0000313" key="1">
    <source>
        <dbReference type="EMBL" id="KIK97070.1"/>
    </source>
</evidence>
<dbReference type="GO" id="GO:0016814">
    <property type="term" value="F:hydrolase activity, acting on carbon-nitrogen (but not peptide) bonds, in cyclic amidines"/>
    <property type="evidence" value="ECO:0007669"/>
    <property type="project" value="TreeGrafter"/>
</dbReference>
<dbReference type="STRING" id="930991.A0A0D0EB26"/>
<dbReference type="OrthoDB" id="10266980at2759"/>
<dbReference type="PANTHER" id="PTHR32027">
    <property type="entry name" value="CYTOSINE DEAMINASE"/>
    <property type="match status" value="1"/>
</dbReference>
<dbReference type="InterPro" id="IPR032466">
    <property type="entry name" value="Metal_Hydrolase"/>
</dbReference>
<reference evidence="2" key="2">
    <citation type="submission" date="2015-01" db="EMBL/GenBank/DDBJ databases">
        <title>Evolutionary Origins and Diversification of the Mycorrhizal Mutualists.</title>
        <authorList>
            <consortium name="DOE Joint Genome Institute"/>
            <consortium name="Mycorrhizal Genomics Consortium"/>
            <person name="Kohler A."/>
            <person name="Kuo A."/>
            <person name="Nagy L.G."/>
            <person name="Floudas D."/>
            <person name="Copeland A."/>
            <person name="Barry K.W."/>
            <person name="Cichocki N."/>
            <person name="Veneault-Fourrey C."/>
            <person name="LaButti K."/>
            <person name="Lindquist E.A."/>
            <person name="Lipzen A."/>
            <person name="Lundell T."/>
            <person name="Morin E."/>
            <person name="Murat C."/>
            <person name="Riley R."/>
            <person name="Ohm R."/>
            <person name="Sun H."/>
            <person name="Tunlid A."/>
            <person name="Henrissat B."/>
            <person name="Grigoriev I.V."/>
            <person name="Hibbett D.S."/>
            <person name="Martin F."/>
        </authorList>
    </citation>
    <scope>NUCLEOTIDE SEQUENCE [LARGE SCALE GENOMIC DNA]</scope>
    <source>
        <strain evidence="2">Ve08.2h10</strain>
    </source>
</reference>
<proteinExistence type="predicted"/>
<reference evidence="1 2" key="1">
    <citation type="submission" date="2014-04" db="EMBL/GenBank/DDBJ databases">
        <authorList>
            <consortium name="DOE Joint Genome Institute"/>
            <person name="Kuo A."/>
            <person name="Kohler A."/>
            <person name="Jargeat P."/>
            <person name="Nagy L.G."/>
            <person name="Floudas D."/>
            <person name="Copeland A."/>
            <person name="Barry K.W."/>
            <person name="Cichocki N."/>
            <person name="Veneault-Fourrey C."/>
            <person name="LaButti K."/>
            <person name="Lindquist E.A."/>
            <person name="Lipzen A."/>
            <person name="Lundell T."/>
            <person name="Morin E."/>
            <person name="Murat C."/>
            <person name="Sun H."/>
            <person name="Tunlid A."/>
            <person name="Henrissat B."/>
            <person name="Grigoriev I.V."/>
            <person name="Hibbett D.S."/>
            <person name="Martin F."/>
            <person name="Nordberg H.P."/>
            <person name="Cantor M.N."/>
            <person name="Hua S.X."/>
        </authorList>
    </citation>
    <scope>NUCLEOTIDE SEQUENCE [LARGE SCALE GENOMIC DNA]</scope>
    <source>
        <strain evidence="1 2">Ve08.2h10</strain>
    </source>
</reference>
<dbReference type="Proteomes" id="UP000054538">
    <property type="component" value="Unassembled WGS sequence"/>
</dbReference>
<dbReference type="EMBL" id="KN824954">
    <property type="protein sequence ID" value="KIK97070.1"/>
    <property type="molecule type" value="Genomic_DNA"/>
</dbReference>
<keyword evidence="2" id="KW-1185">Reference proteome</keyword>
<dbReference type="SUPFAM" id="SSF51556">
    <property type="entry name" value="Metallo-dependent hydrolases"/>
    <property type="match status" value="1"/>
</dbReference>
<dbReference type="AlphaFoldDB" id="A0A0D0EB26"/>
<organism evidence="1 2">
    <name type="scientific">Paxillus rubicundulus Ve08.2h10</name>
    <dbReference type="NCBI Taxonomy" id="930991"/>
    <lineage>
        <taxon>Eukaryota</taxon>
        <taxon>Fungi</taxon>
        <taxon>Dikarya</taxon>
        <taxon>Basidiomycota</taxon>
        <taxon>Agaricomycotina</taxon>
        <taxon>Agaricomycetes</taxon>
        <taxon>Agaricomycetidae</taxon>
        <taxon>Boletales</taxon>
        <taxon>Paxilineae</taxon>
        <taxon>Paxillaceae</taxon>
        <taxon>Paxillus</taxon>
    </lineage>
</organism>
<evidence type="ECO:0000313" key="2">
    <source>
        <dbReference type="Proteomes" id="UP000054538"/>
    </source>
</evidence>
<protein>
    <submittedName>
        <fullName evidence="1">Unplaced genomic scaffold scaffold_132, whole genome shotgun sequence</fullName>
    </submittedName>
</protein>